<keyword evidence="11 19" id="KW-0521">NADP</keyword>
<evidence type="ECO:0000256" key="17">
    <source>
        <dbReference type="ARBA" id="ARBA00031026"/>
    </source>
</evidence>
<evidence type="ECO:0000256" key="4">
    <source>
        <dbReference type="ARBA" id="ARBA00004752"/>
    </source>
</evidence>
<dbReference type="AlphaFoldDB" id="A0A9D1CEX1"/>
<dbReference type="GO" id="GO:0051301">
    <property type="term" value="P:cell division"/>
    <property type="evidence" value="ECO:0007669"/>
    <property type="project" value="UniProtKB-KW"/>
</dbReference>
<evidence type="ECO:0000256" key="19">
    <source>
        <dbReference type="HAMAP-Rule" id="MF_00037"/>
    </source>
</evidence>
<evidence type="ECO:0000256" key="11">
    <source>
        <dbReference type="ARBA" id="ARBA00022857"/>
    </source>
</evidence>
<gene>
    <name evidence="19 21" type="primary">murB</name>
    <name evidence="21" type="ORF">EYH37_02995</name>
</gene>
<evidence type="ECO:0000256" key="2">
    <source>
        <dbReference type="ARBA" id="ARBA00003921"/>
    </source>
</evidence>
<dbReference type="PANTHER" id="PTHR21071:SF4">
    <property type="entry name" value="UDP-N-ACETYLENOLPYRUVOYLGLUCOSAMINE REDUCTASE"/>
    <property type="match status" value="1"/>
</dbReference>
<dbReference type="HAMAP" id="MF_00037">
    <property type="entry name" value="MurB"/>
    <property type="match status" value="1"/>
</dbReference>
<dbReference type="GO" id="GO:0009252">
    <property type="term" value="P:peptidoglycan biosynthetic process"/>
    <property type="evidence" value="ECO:0007669"/>
    <property type="project" value="UniProtKB-UniRule"/>
</dbReference>
<dbReference type="Pfam" id="PF02873">
    <property type="entry name" value="MurB_C"/>
    <property type="match status" value="1"/>
</dbReference>
<evidence type="ECO:0000256" key="7">
    <source>
        <dbReference type="ARBA" id="ARBA00022490"/>
    </source>
</evidence>
<keyword evidence="15 19" id="KW-0131">Cell cycle</keyword>
<dbReference type="Proteomes" id="UP000606463">
    <property type="component" value="Unassembled WGS sequence"/>
</dbReference>
<comment type="function">
    <text evidence="2 19">Cell wall formation.</text>
</comment>
<evidence type="ECO:0000256" key="6">
    <source>
        <dbReference type="ARBA" id="ARBA00015188"/>
    </source>
</evidence>
<dbReference type="SUPFAM" id="SSF56176">
    <property type="entry name" value="FAD-binding/transporter-associated domain-like"/>
    <property type="match status" value="1"/>
</dbReference>
<dbReference type="InterPro" id="IPR036635">
    <property type="entry name" value="MurB_C_sf"/>
</dbReference>
<feature type="active site" evidence="19">
    <location>
        <position position="161"/>
    </location>
</feature>
<evidence type="ECO:0000313" key="21">
    <source>
        <dbReference type="EMBL" id="HIP98320.1"/>
    </source>
</evidence>
<dbReference type="GO" id="GO:0071949">
    <property type="term" value="F:FAD binding"/>
    <property type="evidence" value="ECO:0007669"/>
    <property type="project" value="InterPro"/>
</dbReference>
<dbReference type="GO" id="GO:0008360">
    <property type="term" value="P:regulation of cell shape"/>
    <property type="evidence" value="ECO:0007669"/>
    <property type="project" value="UniProtKB-KW"/>
</dbReference>
<evidence type="ECO:0000259" key="20">
    <source>
        <dbReference type="PROSITE" id="PS51387"/>
    </source>
</evidence>
<dbReference type="PROSITE" id="PS51387">
    <property type="entry name" value="FAD_PCMH"/>
    <property type="match status" value="1"/>
</dbReference>
<evidence type="ECO:0000256" key="3">
    <source>
        <dbReference type="ARBA" id="ARBA00004496"/>
    </source>
</evidence>
<dbReference type="EMBL" id="DQVE01000031">
    <property type="protein sequence ID" value="HIP98320.1"/>
    <property type="molecule type" value="Genomic_DNA"/>
</dbReference>
<feature type="active site" description="Proton donor" evidence="19">
    <location>
        <position position="209"/>
    </location>
</feature>
<comment type="similarity">
    <text evidence="19">Belongs to the MurB family.</text>
</comment>
<comment type="cofactor">
    <cofactor evidence="1 19">
        <name>FAD</name>
        <dbReference type="ChEBI" id="CHEBI:57692"/>
    </cofactor>
</comment>
<dbReference type="EC" id="1.3.1.98" evidence="5 19"/>
<organism evidence="21 22">
    <name type="scientific">Aquifex aeolicus</name>
    <dbReference type="NCBI Taxonomy" id="63363"/>
    <lineage>
        <taxon>Bacteria</taxon>
        <taxon>Pseudomonadati</taxon>
        <taxon>Aquificota</taxon>
        <taxon>Aquificia</taxon>
        <taxon>Aquificales</taxon>
        <taxon>Aquificaceae</taxon>
        <taxon>Aquifex</taxon>
    </lineage>
</organism>
<name>A0A9D1CEX1_AQUAO</name>
<dbReference type="InterPro" id="IPR016169">
    <property type="entry name" value="FAD-bd_PCMH_sub2"/>
</dbReference>
<sequence length="289" mass="32087">MLLKNEPLADKTTIKIGGIAQLFFLPSCLEEVEELLPLLTQDFPLYYLGGGSNTIFGKFKGVVVSSQSLRGFRVLEEDSEGILLEVLAGTLLKELIPLIFEKNLCGIETLLGIPRISVGGAVAMNAGAYGKEISQITEGVYYFDPLKGEFLLERKPRFGYRSSDFPQKGFICKVLLRLKPCPSPIRELVKKLNSRRRKSQPLELPTAGSTFKNPKGNFAGKLLEEVGLKGFCTKKGLCFSRKHANFLVNLSRKATLGDVLKLIDLAKERVLKEYDLRLEEEVKIVSTDG</sequence>
<dbReference type="PANTHER" id="PTHR21071">
    <property type="entry name" value="UDP-N-ACETYLENOLPYRUVOYLGLUCOSAMINE REDUCTASE"/>
    <property type="match status" value="1"/>
</dbReference>
<keyword evidence="13 19" id="KW-0573">Peptidoglycan synthesis</keyword>
<dbReference type="Gene3D" id="3.30.465.10">
    <property type="match status" value="1"/>
</dbReference>
<keyword evidence="7 19" id="KW-0963">Cytoplasm</keyword>
<dbReference type="InterPro" id="IPR016167">
    <property type="entry name" value="FAD-bd_PCMH_sub1"/>
</dbReference>
<evidence type="ECO:0000256" key="16">
    <source>
        <dbReference type="ARBA" id="ARBA00023316"/>
    </source>
</evidence>
<dbReference type="Gene3D" id="3.30.43.10">
    <property type="entry name" value="Uridine Diphospho-n-acetylenolpyruvylglucosamine Reductase, domain 2"/>
    <property type="match status" value="1"/>
</dbReference>
<evidence type="ECO:0000256" key="14">
    <source>
        <dbReference type="ARBA" id="ARBA00023002"/>
    </source>
</evidence>
<proteinExistence type="inferred from homology"/>
<evidence type="ECO:0000256" key="5">
    <source>
        <dbReference type="ARBA" id="ARBA00012518"/>
    </source>
</evidence>
<keyword evidence="16 19" id="KW-0961">Cell wall biogenesis/degradation</keyword>
<evidence type="ECO:0000256" key="1">
    <source>
        <dbReference type="ARBA" id="ARBA00001974"/>
    </source>
</evidence>
<dbReference type="InterPro" id="IPR036318">
    <property type="entry name" value="FAD-bd_PCMH-like_sf"/>
</dbReference>
<evidence type="ECO:0000256" key="8">
    <source>
        <dbReference type="ARBA" id="ARBA00022618"/>
    </source>
</evidence>
<comment type="catalytic activity">
    <reaction evidence="18 19">
        <text>UDP-N-acetyl-alpha-D-muramate + NADP(+) = UDP-N-acetyl-3-O-(1-carboxyvinyl)-alpha-D-glucosamine + NADPH + H(+)</text>
        <dbReference type="Rhea" id="RHEA:12248"/>
        <dbReference type="ChEBI" id="CHEBI:15378"/>
        <dbReference type="ChEBI" id="CHEBI:57783"/>
        <dbReference type="ChEBI" id="CHEBI:58349"/>
        <dbReference type="ChEBI" id="CHEBI:68483"/>
        <dbReference type="ChEBI" id="CHEBI:70757"/>
        <dbReference type="EC" id="1.3.1.98"/>
    </reaction>
</comment>
<evidence type="ECO:0000313" key="22">
    <source>
        <dbReference type="Proteomes" id="UP000606463"/>
    </source>
</evidence>
<comment type="pathway">
    <text evidence="4 19">Cell wall biogenesis; peptidoglycan biosynthesis.</text>
</comment>
<keyword evidence="12 19" id="KW-0133">Cell shape</keyword>
<keyword evidence="14 19" id="KW-0560">Oxidoreductase</keyword>
<dbReference type="InterPro" id="IPR003170">
    <property type="entry name" value="MurB"/>
</dbReference>
<dbReference type="SUPFAM" id="SSF56194">
    <property type="entry name" value="Uridine diphospho-N-Acetylenolpyruvylglucosamine reductase, MurB, C-terminal domain"/>
    <property type="match status" value="1"/>
</dbReference>
<feature type="domain" description="FAD-binding PCMH-type" evidence="20">
    <location>
        <begin position="16"/>
        <end position="181"/>
    </location>
</feature>
<keyword evidence="10 19" id="KW-0274">FAD</keyword>
<feature type="active site" evidence="19">
    <location>
        <position position="281"/>
    </location>
</feature>
<evidence type="ECO:0000256" key="18">
    <source>
        <dbReference type="ARBA" id="ARBA00048914"/>
    </source>
</evidence>
<keyword evidence="8 19" id="KW-0132">Cell division</keyword>
<accession>A0A9D1CEX1</accession>
<dbReference type="Gene3D" id="3.90.78.10">
    <property type="entry name" value="UDP-N-acetylenolpyruvoylglucosamine reductase, C-terminal domain"/>
    <property type="match status" value="1"/>
</dbReference>
<dbReference type="InterPro" id="IPR016166">
    <property type="entry name" value="FAD-bd_PCMH"/>
</dbReference>
<evidence type="ECO:0000256" key="13">
    <source>
        <dbReference type="ARBA" id="ARBA00022984"/>
    </source>
</evidence>
<comment type="caution">
    <text evidence="21">The sequence shown here is derived from an EMBL/GenBank/DDBJ whole genome shotgun (WGS) entry which is preliminary data.</text>
</comment>
<dbReference type="NCBIfam" id="TIGR00179">
    <property type="entry name" value="murB"/>
    <property type="match status" value="1"/>
</dbReference>
<dbReference type="Pfam" id="PF01565">
    <property type="entry name" value="FAD_binding_4"/>
    <property type="match status" value="1"/>
</dbReference>
<dbReference type="InterPro" id="IPR011601">
    <property type="entry name" value="MurB_C"/>
</dbReference>
<evidence type="ECO:0000256" key="10">
    <source>
        <dbReference type="ARBA" id="ARBA00022827"/>
    </source>
</evidence>
<dbReference type="GO" id="GO:0071555">
    <property type="term" value="P:cell wall organization"/>
    <property type="evidence" value="ECO:0007669"/>
    <property type="project" value="UniProtKB-KW"/>
</dbReference>
<protein>
    <recommendedName>
        <fullName evidence="6 19">UDP-N-acetylenolpyruvoylglucosamine reductase</fullName>
        <ecNumber evidence="5 19">1.3.1.98</ecNumber>
    </recommendedName>
    <alternativeName>
        <fullName evidence="17 19">UDP-N-acetylmuramate dehydrogenase</fullName>
    </alternativeName>
</protein>
<dbReference type="GO" id="GO:0005829">
    <property type="term" value="C:cytosol"/>
    <property type="evidence" value="ECO:0007669"/>
    <property type="project" value="TreeGrafter"/>
</dbReference>
<evidence type="ECO:0000256" key="9">
    <source>
        <dbReference type="ARBA" id="ARBA00022630"/>
    </source>
</evidence>
<comment type="subcellular location">
    <subcellularLocation>
        <location evidence="3 19">Cytoplasm</location>
    </subcellularLocation>
</comment>
<dbReference type="InterPro" id="IPR006094">
    <property type="entry name" value="Oxid_FAD_bind_N"/>
</dbReference>
<reference evidence="21" key="1">
    <citation type="journal article" date="2020" name="ISME J.">
        <title>Gammaproteobacteria mediating utilization of methyl-, sulfur- and petroleum organic compounds in deep ocean hydrothermal plumes.</title>
        <authorList>
            <person name="Zhou Z."/>
            <person name="Liu Y."/>
            <person name="Pan J."/>
            <person name="Cron B.R."/>
            <person name="Toner B.M."/>
            <person name="Anantharaman K."/>
            <person name="Breier J.A."/>
            <person name="Dick G.J."/>
            <person name="Li M."/>
        </authorList>
    </citation>
    <scope>NUCLEOTIDE SEQUENCE</scope>
    <source>
        <strain evidence="21">SZUA-1501</strain>
    </source>
</reference>
<evidence type="ECO:0000256" key="15">
    <source>
        <dbReference type="ARBA" id="ARBA00023306"/>
    </source>
</evidence>
<dbReference type="GO" id="GO:0008762">
    <property type="term" value="F:UDP-N-acetylmuramate dehydrogenase activity"/>
    <property type="evidence" value="ECO:0007669"/>
    <property type="project" value="UniProtKB-UniRule"/>
</dbReference>
<keyword evidence="9 19" id="KW-0285">Flavoprotein</keyword>
<evidence type="ECO:0000256" key="12">
    <source>
        <dbReference type="ARBA" id="ARBA00022960"/>
    </source>
</evidence>